<dbReference type="SUPFAM" id="SSF55729">
    <property type="entry name" value="Acyl-CoA N-acyltransferases (Nat)"/>
    <property type="match status" value="1"/>
</dbReference>
<gene>
    <name evidence="2" type="ORF">DKT68_16010</name>
</gene>
<accession>A0A317D0G3</accession>
<evidence type="ECO:0000259" key="1">
    <source>
        <dbReference type="PROSITE" id="PS51186"/>
    </source>
</evidence>
<dbReference type="PROSITE" id="PS51186">
    <property type="entry name" value="GNAT"/>
    <property type="match status" value="1"/>
</dbReference>
<dbReference type="Pfam" id="PF13302">
    <property type="entry name" value="Acetyltransf_3"/>
    <property type="match status" value="1"/>
</dbReference>
<dbReference type="InterPro" id="IPR016181">
    <property type="entry name" value="Acyl_CoA_acyltransferase"/>
</dbReference>
<evidence type="ECO:0000313" key="3">
    <source>
        <dbReference type="Proteomes" id="UP000245410"/>
    </source>
</evidence>
<sequence length="198" mass="22339">MGVDGIDLPSTERLRLRRLTMADVDALVELDSDPEVMRFLTAGVATPLATVRDEQLPKLLAQYDRHPGLGRWAALDRETGAFLGWFALDPSADGTEAELGYRLRRSTWGRGLATEGCRALVRYAFDTVGVRRVWAETMAVNERSRRVMTKAGLRYVRTFHLQWDDPIPGTEHGEVEYELRAEEWAGAAQERPAARRAR</sequence>
<dbReference type="InterPro" id="IPR051531">
    <property type="entry name" value="N-acetyltransferase"/>
</dbReference>
<dbReference type="Gene3D" id="3.40.630.30">
    <property type="match status" value="1"/>
</dbReference>
<dbReference type="OrthoDB" id="3533156at2"/>
<name>A0A317D0G3_9ACTN</name>
<dbReference type="Proteomes" id="UP000245410">
    <property type="component" value="Unassembled WGS sequence"/>
</dbReference>
<dbReference type="GO" id="GO:0016747">
    <property type="term" value="F:acyltransferase activity, transferring groups other than amino-acyl groups"/>
    <property type="evidence" value="ECO:0007669"/>
    <property type="project" value="InterPro"/>
</dbReference>
<dbReference type="EMBL" id="QGKR01000201">
    <property type="protein sequence ID" value="PWR08348.1"/>
    <property type="molecule type" value="Genomic_DNA"/>
</dbReference>
<dbReference type="PANTHER" id="PTHR43792">
    <property type="entry name" value="GNAT FAMILY, PUTATIVE (AFU_ORTHOLOGUE AFUA_3G00765)-RELATED-RELATED"/>
    <property type="match status" value="1"/>
</dbReference>
<protein>
    <submittedName>
        <fullName evidence="2">GNAT family N-acetyltransferase</fullName>
    </submittedName>
</protein>
<evidence type="ECO:0000313" key="2">
    <source>
        <dbReference type="EMBL" id="PWR08348.1"/>
    </source>
</evidence>
<dbReference type="RefSeq" id="WP_109818213.1">
    <property type="nucleotide sequence ID" value="NZ_QGKR01000201.1"/>
</dbReference>
<organism evidence="2 3">
    <name type="scientific">Micromonospora acroterricola</name>
    <dbReference type="NCBI Taxonomy" id="2202421"/>
    <lineage>
        <taxon>Bacteria</taxon>
        <taxon>Bacillati</taxon>
        <taxon>Actinomycetota</taxon>
        <taxon>Actinomycetes</taxon>
        <taxon>Micromonosporales</taxon>
        <taxon>Micromonosporaceae</taxon>
        <taxon>Micromonospora</taxon>
    </lineage>
</organism>
<reference evidence="2 3" key="1">
    <citation type="submission" date="2018-05" db="EMBL/GenBank/DDBJ databases">
        <title>Micromonospora atacamensis sp. nov., a novel actinobacteria isolated from high altitude Atacama Desert soil.</title>
        <authorList>
            <person name="Carro L."/>
            <person name="Golinska P."/>
            <person name="Klenk H.-P."/>
            <person name="Goodfellow M."/>
        </authorList>
    </citation>
    <scope>NUCLEOTIDE SEQUENCE [LARGE SCALE GENOMIC DNA]</scope>
    <source>
        <strain evidence="2 3">5R2A7</strain>
    </source>
</reference>
<dbReference type="InterPro" id="IPR000182">
    <property type="entry name" value="GNAT_dom"/>
</dbReference>
<keyword evidence="3" id="KW-1185">Reference proteome</keyword>
<feature type="domain" description="N-acetyltransferase" evidence="1">
    <location>
        <begin position="14"/>
        <end position="182"/>
    </location>
</feature>
<dbReference type="AlphaFoldDB" id="A0A317D0G3"/>
<dbReference type="PANTHER" id="PTHR43792:SF16">
    <property type="entry name" value="N-ACETYLTRANSFERASE DOMAIN-CONTAINING PROTEIN"/>
    <property type="match status" value="1"/>
</dbReference>
<comment type="caution">
    <text evidence="2">The sequence shown here is derived from an EMBL/GenBank/DDBJ whole genome shotgun (WGS) entry which is preliminary data.</text>
</comment>
<keyword evidence="2" id="KW-0808">Transferase</keyword>
<proteinExistence type="predicted"/>